<comment type="caution">
    <text evidence="2">The sequence shown here is derived from an EMBL/GenBank/DDBJ whole genome shotgun (WGS) entry which is preliminary data.</text>
</comment>
<organism evidence="2 3">
    <name type="scientific">Epilithonimonas xixisoli</name>
    <dbReference type="NCBI Taxonomy" id="1476462"/>
    <lineage>
        <taxon>Bacteria</taxon>
        <taxon>Pseudomonadati</taxon>
        <taxon>Bacteroidota</taxon>
        <taxon>Flavobacteriia</taxon>
        <taxon>Flavobacteriales</taxon>
        <taxon>Weeksellaceae</taxon>
        <taxon>Chryseobacterium group</taxon>
        <taxon>Epilithonimonas</taxon>
    </lineage>
</organism>
<keyword evidence="3" id="KW-1185">Reference proteome</keyword>
<accession>A0A4R8I9F2</accession>
<dbReference type="AlphaFoldDB" id="A0A4R8I9F2"/>
<feature type="region of interest" description="Disordered" evidence="1">
    <location>
        <begin position="72"/>
        <end position="109"/>
    </location>
</feature>
<dbReference type="Proteomes" id="UP000295313">
    <property type="component" value="Unassembled WGS sequence"/>
</dbReference>
<feature type="compositionally biased region" description="Basic residues" evidence="1">
    <location>
        <begin position="77"/>
        <end position="109"/>
    </location>
</feature>
<evidence type="ECO:0000313" key="3">
    <source>
        <dbReference type="Proteomes" id="UP000295313"/>
    </source>
</evidence>
<proteinExistence type="predicted"/>
<protein>
    <submittedName>
        <fullName evidence="2">Uncharacterized protein</fullName>
    </submittedName>
</protein>
<gene>
    <name evidence="2" type="ORF">B0I22_0867</name>
</gene>
<name>A0A4R8I9F2_9FLAO</name>
<dbReference type="EMBL" id="SOEO01000001">
    <property type="protein sequence ID" value="TDX86718.1"/>
    <property type="molecule type" value="Genomic_DNA"/>
</dbReference>
<evidence type="ECO:0000313" key="2">
    <source>
        <dbReference type="EMBL" id="TDX86718.1"/>
    </source>
</evidence>
<evidence type="ECO:0000256" key="1">
    <source>
        <dbReference type="SAM" id="MobiDB-lite"/>
    </source>
</evidence>
<sequence>MYHTQMMRKNNPELFYLLRRALGILCLLFICKNSFGQIYAHDKQIVFRNKNPKSESASIYIVEGTYVHNFPQTANSGKKKATKPKKRSISVRKKKSTSQKNRTALKHRKKPTVNYRYSSTDKNQLFITSHLHKISFSGSFQDYSNKFLENSTSWNSTKTYSSIRSKGNIKSFKEDINGFFNDFKVRPPPACLAI</sequence>
<reference evidence="2 3" key="1">
    <citation type="submission" date="2019-03" db="EMBL/GenBank/DDBJ databases">
        <title>Genomic Encyclopedia of Type Strains, Phase III (KMG-III): the genomes of soil and plant-associated and newly described type strains.</title>
        <authorList>
            <person name="Whitman W."/>
        </authorList>
    </citation>
    <scope>NUCLEOTIDE SEQUENCE [LARGE SCALE GENOMIC DNA]</scope>
    <source>
        <strain evidence="2 3">CGMCC 1.12802</strain>
    </source>
</reference>